<keyword evidence="1" id="KW-0472">Membrane</keyword>
<gene>
    <name evidence="2" type="ORF">NFRAN_1262</name>
</gene>
<proteinExistence type="predicted"/>
<dbReference type="KEGG" id="nfn:NFRAN_1262"/>
<dbReference type="RefSeq" id="WP_134483529.1">
    <property type="nucleotide sequence ID" value="NZ_LR216287.1"/>
</dbReference>
<reference evidence="2 3" key="1">
    <citation type="submission" date="2019-02" db="EMBL/GenBank/DDBJ databases">
        <authorList>
            <person name="Lehtovirta-Morley E L."/>
        </authorList>
    </citation>
    <scope>NUCLEOTIDE SEQUENCE [LARGE SCALE GENOMIC DNA]</scope>
    <source>
        <strain evidence="2">NFRAN1</strain>
    </source>
</reference>
<name>A0A484IF09_9ARCH</name>
<dbReference type="Proteomes" id="UP000294299">
    <property type="component" value="Chromosome NFRAN"/>
</dbReference>
<dbReference type="EMBL" id="LR216287">
    <property type="protein sequence ID" value="VFJ13584.1"/>
    <property type="molecule type" value="Genomic_DNA"/>
</dbReference>
<accession>A0A484IF09</accession>
<evidence type="ECO:0000256" key="1">
    <source>
        <dbReference type="SAM" id="Phobius"/>
    </source>
</evidence>
<dbReference type="GeneID" id="39420650"/>
<evidence type="ECO:0000313" key="2">
    <source>
        <dbReference type="EMBL" id="VFJ13584.1"/>
    </source>
</evidence>
<sequence>MTNIIKPKEEVRGFPKTSKKVPKMTSVMITPQAINVIKYVFLLMMLVVTINGNIVLHTSFHVFGFNLFGSFNS</sequence>
<organism evidence="2 3">
    <name type="scientific">Candidatus Nitrosocosmicus franklandianus</name>
    <dbReference type="NCBI Taxonomy" id="1798806"/>
    <lineage>
        <taxon>Archaea</taxon>
        <taxon>Nitrososphaerota</taxon>
        <taxon>Nitrososphaeria</taxon>
        <taxon>Nitrososphaerales</taxon>
        <taxon>Nitrososphaeraceae</taxon>
        <taxon>Candidatus Nitrosocosmicus</taxon>
    </lineage>
</organism>
<keyword evidence="1" id="KW-0812">Transmembrane</keyword>
<dbReference type="AlphaFoldDB" id="A0A484IF09"/>
<keyword evidence="3" id="KW-1185">Reference proteome</keyword>
<feature type="transmembrane region" description="Helical" evidence="1">
    <location>
        <begin position="39"/>
        <end position="63"/>
    </location>
</feature>
<protein>
    <submittedName>
        <fullName evidence="2">Uncharacterized protein</fullName>
    </submittedName>
</protein>
<evidence type="ECO:0000313" key="3">
    <source>
        <dbReference type="Proteomes" id="UP000294299"/>
    </source>
</evidence>
<keyword evidence="1" id="KW-1133">Transmembrane helix</keyword>